<dbReference type="InParanoid" id="D8QT89"/>
<feature type="compositionally biased region" description="Polar residues" evidence="1">
    <location>
        <begin position="220"/>
        <end position="232"/>
    </location>
</feature>
<dbReference type="EMBL" id="GL377566">
    <property type="protein sequence ID" value="EFJ37074.1"/>
    <property type="molecule type" value="Genomic_DNA"/>
</dbReference>
<gene>
    <name evidence="2" type="ORF">SELMODRAFT_403998</name>
</gene>
<reference evidence="2 3" key="1">
    <citation type="journal article" date="2011" name="Science">
        <title>The Selaginella genome identifies genetic changes associated with the evolution of vascular plants.</title>
        <authorList>
            <person name="Banks J.A."/>
            <person name="Nishiyama T."/>
            <person name="Hasebe M."/>
            <person name="Bowman J.L."/>
            <person name="Gribskov M."/>
            <person name="dePamphilis C."/>
            <person name="Albert V.A."/>
            <person name="Aono N."/>
            <person name="Aoyama T."/>
            <person name="Ambrose B.A."/>
            <person name="Ashton N.W."/>
            <person name="Axtell M.J."/>
            <person name="Barker E."/>
            <person name="Barker M.S."/>
            <person name="Bennetzen J.L."/>
            <person name="Bonawitz N.D."/>
            <person name="Chapple C."/>
            <person name="Cheng C."/>
            <person name="Correa L.G."/>
            <person name="Dacre M."/>
            <person name="DeBarry J."/>
            <person name="Dreyer I."/>
            <person name="Elias M."/>
            <person name="Engstrom E.M."/>
            <person name="Estelle M."/>
            <person name="Feng L."/>
            <person name="Finet C."/>
            <person name="Floyd S.K."/>
            <person name="Frommer W.B."/>
            <person name="Fujita T."/>
            <person name="Gramzow L."/>
            <person name="Gutensohn M."/>
            <person name="Harholt J."/>
            <person name="Hattori M."/>
            <person name="Heyl A."/>
            <person name="Hirai T."/>
            <person name="Hiwatashi Y."/>
            <person name="Ishikawa M."/>
            <person name="Iwata M."/>
            <person name="Karol K.G."/>
            <person name="Koehler B."/>
            <person name="Kolukisaoglu U."/>
            <person name="Kubo M."/>
            <person name="Kurata T."/>
            <person name="Lalonde S."/>
            <person name="Li K."/>
            <person name="Li Y."/>
            <person name="Litt A."/>
            <person name="Lyons E."/>
            <person name="Manning G."/>
            <person name="Maruyama T."/>
            <person name="Michael T.P."/>
            <person name="Mikami K."/>
            <person name="Miyazaki S."/>
            <person name="Morinaga S."/>
            <person name="Murata T."/>
            <person name="Mueller-Roeber B."/>
            <person name="Nelson D.R."/>
            <person name="Obara M."/>
            <person name="Oguri Y."/>
            <person name="Olmstead R.G."/>
            <person name="Onodera N."/>
            <person name="Petersen B.L."/>
            <person name="Pils B."/>
            <person name="Prigge M."/>
            <person name="Rensing S.A."/>
            <person name="Riano-Pachon D.M."/>
            <person name="Roberts A.W."/>
            <person name="Sato Y."/>
            <person name="Scheller H.V."/>
            <person name="Schulz B."/>
            <person name="Schulz C."/>
            <person name="Shakirov E.V."/>
            <person name="Shibagaki N."/>
            <person name="Shinohara N."/>
            <person name="Shippen D.E."/>
            <person name="Soerensen I."/>
            <person name="Sotooka R."/>
            <person name="Sugimoto N."/>
            <person name="Sugita M."/>
            <person name="Sumikawa N."/>
            <person name="Tanurdzic M."/>
            <person name="Theissen G."/>
            <person name="Ulvskov P."/>
            <person name="Wakazuki S."/>
            <person name="Weng J.K."/>
            <person name="Willats W.W."/>
            <person name="Wipf D."/>
            <person name="Wolf P.G."/>
            <person name="Yang L."/>
            <person name="Zimmer A.D."/>
            <person name="Zhu Q."/>
            <person name="Mitros T."/>
            <person name="Hellsten U."/>
            <person name="Loque D."/>
            <person name="Otillar R."/>
            <person name="Salamov A."/>
            <person name="Schmutz J."/>
            <person name="Shapiro H."/>
            <person name="Lindquist E."/>
            <person name="Lucas S."/>
            <person name="Rokhsar D."/>
            <person name="Grigoriev I.V."/>
        </authorList>
    </citation>
    <scope>NUCLEOTIDE SEQUENCE [LARGE SCALE GENOMIC DNA]</scope>
</reference>
<evidence type="ECO:0000313" key="2">
    <source>
        <dbReference type="EMBL" id="EFJ37074.1"/>
    </source>
</evidence>
<organism evidence="3">
    <name type="scientific">Selaginella moellendorffii</name>
    <name type="common">Spikemoss</name>
    <dbReference type="NCBI Taxonomy" id="88036"/>
    <lineage>
        <taxon>Eukaryota</taxon>
        <taxon>Viridiplantae</taxon>
        <taxon>Streptophyta</taxon>
        <taxon>Embryophyta</taxon>
        <taxon>Tracheophyta</taxon>
        <taxon>Lycopodiopsida</taxon>
        <taxon>Selaginellales</taxon>
        <taxon>Selaginellaceae</taxon>
        <taxon>Selaginella</taxon>
    </lineage>
</organism>
<dbReference type="OMA" id="RSHSIWI"/>
<dbReference type="KEGG" id="smo:SELMODRAFT_403998"/>
<dbReference type="Gramene" id="EFJ37074">
    <property type="protein sequence ID" value="EFJ37074"/>
    <property type="gene ID" value="SELMODRAFT_403998"/>
</dbReference>
<dbReference type="AlphaFoldDB" id="D8QT89"/>
<dbReference type="HOGENOM" id="CLU_1121667_0_0_1"/>
<dbReference type="Proteomes" id="UP000001514">
    <property type="component" value="Unassembled WGS sequence"/>
</dbReference>
<proteinExistence type="predicted"/>
<keyword evidence="3" id="KW-1185">Reference proteome</keyword>
<name>D8QT89_SELML</name>
<accession>D8QT89</accession>
<protein>
    <submittedName>
        <fullName evidence="2">Uncharacterized protein</fullName>
    </submittedName>
</protein>
<sequence length="310" mass="33566">MALAGYGSALAIPAPRCWRRRCGGIVHASASPPPPGDSQRLRILESLGEVSSSLIALSEAMAKASSAIQQLAQAIRDDAGVGVESYVSDVGDNRPGIGSDKETTLRLPSQDIQDRNTLSHGLAFRLQQSFLQMRLEGLGKPFELAAEEFVSACIEAHQSSIAMEELQLQLILADGALSGVFAIQTDDPKASYLMSEEARLRAAWIRYVYVTISEVPVNARQNQTTGPRSNATDPEDDETTGLGSKSTVKDDDPSNVFVKQVIKGAVDEGYNLAKLKLEQEYSGPPQSPSVRTLRQSNFLILLAFEIFSRK</sequence>
<evidence type="ECO:0000313" key="3">
    <source>
        <dbReference type="Proteomes" id="UP000001514"/>
    </source>
</evidence>
<evidence type="ECO:0000256" key="1">
    <source>
        <dbReference type="SAM" id="MobiDB-lite"/>
    </source>
</evidence>
<dbReference type="eggNOG" id="ENOG502SCWR">
    <property type="taxonomic scope" value="Eukaryota"/>
</dbReference>
<feature type="region of interest" description="Disordered" evidence="1">
    <location>
        <begin position="220"/>
        <end position="251"/>
    </location>
</feature>